<evidence type="ECO:0000256" key="4">
    <source>
        <dbReference type="ARBA" id="ARBA00022729"/>
    </source>
</evidence>
<dbReference type="GO" id="GO:0005576">
    <property type="term" value="C:extracellular region"/>
    <property type="evidence" value="ECO:0007669"/>
    <property type="project" value="UniProtKB-SubCell"/>
</dbReference>
<reference evidence="6" key="1">
    <citation type="submission" date="2022-11" db="UniProtKB">
        <authorList>
            <consortium name="WormBaseParasite"/>
        </authorList>
    </citation>
    <scope>IDENTIFICATION</scope>
</reference>
<dbReference type="Gene3D" id="2.60.40.3330">
    <property type="match status" value="1"/>
</dbReference>
<keyword evidence="3" id="KW-0964">Secreted</keyword>
<organism evidence="5 6">
    <name type="scientific">Ditylenchus dipsaci</name>
    <dbReference type="NCBI Taxonomy" id="166011"/>
    <lineage>
        <taxon>Eukaryota</taxon>
        <taxon>Metazoa</taxon>
        <taxon>Ecdysozoa</taxon>
        <taxon>Nematoda</taxon>
        <taxon>Chromadorea</taxon>
        <taxon>Rhabditida</taxon>
        <taxon>Tylenchina</taxon>
        <taxon>Tylenchomorpha</taxon>
        <taxon>Sphaerularioidea</taxon>
        <taxon>Anguinidae</taxon>
        <taxon>Anguininae</taxon>
        <taxon>Ditylenchus</taxon>
    </lineage>
</organism>
<keyword evidence="5" id="KW-1185">Reference proteome</keyword>
<name>A0A915ETB0_9BILA</name>
<comment type="subcellular location">
    <subcellularLocation>
        <location evidence="1">Secreted</location>
    </subcellularLocation>
</comment>
<dbReference type="Pfam" id="PF01060">
    <property type="entry name" value="TTR-52"/>
    <property type="match status" value="1"/>
</dbReference>
<dbReference type="WBParaSite" id="jg8746">
    <property type="protein sequence ID" value="jg8746"/>
    <property type="gene ID" value="jg8746"/>
</dbReference>
<dbReference type="GO" id="GO:0009986">
    <property type="term" value="C:cell surface"/>
    <property type="evidence" value="ECO:0007669"/>
    <property type="project" value="InterPro"/>
</dbReference>
<dbReference type="InterPro" id="IPR038479">
    <property type="entry name" value="Transthyretin-like_sf"/>
</dbReference>
<dbReference type="Proteomes" id="UP000887574">
    <property type="component" value="Unplaced"/>
</dbReference>
<evidence type="ECO:0000313" key="5">
    <source>
        <dbReference type="Proteomes" id="UP000887574"/>
    </source>
</evidence>
<dbReference type="InterPro" id="IPR001534">
    <property type="entry name" value="Transthyretin-like"/>
</dbReference>
<evidence type="ECO:0000256" key="1">
    <source>
        <dbReference type="ARBA" id="ARBA00004613"/>
    </source>
</evidence>
<evidence type="ECO:0000313" key="6">
    <source>
        <dbReference type="WBParaSite" id="jg8746"/>
    </source>
</evidence>
<evidence type="ECO:0000256" key="2">
    <source>
        <dbReference type="ARBA" id="ARBA00010112"/>
    </source>
</evidence>
<accession>A0A915ETB0</accession>
<protein>
    <submittedName>
        <fullName evidence="6">Uncharacterized protein</fullName>
    </submittedName>
</protein>
<sequence length="467" mass="53593">MNVNTNPISSKSRVGVFNVQKRQFERVPMRGEPRFGVGEGAYPRWVAKTCITDQFDVGDVRYRIGRTMDKIGLWRLDLGSLQWNHSVLDFGDNNFVNHHHRITGDAAFFVTGWVDDKKSHRHINALKCAYLKVPSLKFLSCAQFSKKAPKEFCVQWTEKALLSKSAKFIHEFYMNANNNLRAVLEDLDRGFNVYQDDEFDMNQEGMEQMNEINPEEPMHVVDVQAPIPPAVFVESKRNKNLLAYDGFTFWWHRNYKEKSYSPGVIGSMTYLEVEGQFVCDKDRDNKLQEIEVKLCDEDYQVLGGAREDTEMGKTKPGLLGHFYVSGYAADVTSEIDPYLRVKHSCCAYGLAECYMEVKMPVDWKTIGTQVAMFRKTFFYFLEAPYLTDPTHFFSSFRIVKRESTYAHVDASNSQVRIVKRESTYAHVDASNPQVSVLLCVAETKSLPDMYPLSDAILTPVKLLRQGV</sequence>
<comment type="similarity">
    <text evidence="2">Belongs to the nematode transthyretin-like family.</text>
</comment>
<dbReference type="AlphaFoldDB" id="A0A915ETB0"/>
<dbReference type="PANTHER" id="PTHR21700">
    <property type="entry name" value="TRANSTHYRETIN-LIKE FAMILY PROTEIN-RELATED"/>
    <property type="match status" value="1"/>
</dbReference>
<evidence type="ECO:0000256" key="3">
    <source>
        <dbReference type="ARBA" id="ARBA00022525"/>
    </source>
</evidence>
<keyword evidence="4" id="KW-0732">Signal</keyword>
<proteinExistence type="inferred from homology"/>
<dbReference type="PANTHER" id="PTHR21700:SF30">
    <property type="entry name" value="TRANSTHYRETIN-LIKE FAMILY PROTEIN"/>
    <property type="match status" value="1"/>
</dbReference>